<proteinExistence type="predicted"/>
<comment type="caution">
    <text evidence="2">The sequence shown here is derived from an EMBL/GenBank/DDBJ whole genome shotgun (WGS) entry which is preliminary data.</text>
</comment>
<evidence type="ECO:0000313" key="3">
    <source>
        <dbReference type="Proteomes" id="UP001174136"/>
    </source>
</evidence>
<evidence type="ECO:0000313" key="2">
    <source>
        <dbReference type="EMBL" id="KAK0130938.1"/>
    </source>
</evidence>
<keyword evidence="3" id="KW-1185">Reference proteome</keyword>
<dbReference type="EMBL" id="JAOPHQ010006590">
    <property type="protein sequence ID" value="KAK0130938.1"/>
    <property type="molecule type" value="Genomic_DNA"/>
</dbReference>
<evidence type="ECO:0000256" key="1">
    <source>
        <dbReference type="SAM" id="MobiDB-lite"/>
    </source>
</evidence>
<sequence length="557" mass="62670">MSSDRPMRAIGWRVMGLALANQWEAEAPGASSQDEDTRLMCLSSQREGAWPQSKGAGRLNVQAQNSDPPGMKGTDVQAVLPGTGDHLAAVRRPPPPGGQDVGMEDRHVLKRQKTKHDWIPSNAKQVFASHLPNGKPCPHPGEPTHPEQRTWQGGINPPDPRETRVADTNAPVVRGDADALLSRISSWVDTQYSVRKALEHMALGHGAAAARDTFLSRRANRRFLELHRDIGEECGPGDRQHSWAAIEKPDEVLMYGPYYPNYASGEHSEDLVVRQTEELLGAELRARRQVRGGFDVYIFTQNSPCLDRDTQPCMLHLVEKALEWHALYGAKTHIGYAKCWGFKGNKEMLFRDIDRKQLERVGLSHDHESYVNAVRNCPEGNLRPLSKDLFSAVRRILEEKNLRFSLMRATQEQNWKSSFKCATCVSECEPRGERDAPPTRELDAMAEAAQELVSDGTAQNLEGHVESGRAFSREYGFDPQTREKARAEARLAFGRCWRDMVEGRYAEVIRERLTDDFNRRVTHLFSEDVVKFDKEYIQVGRIRFSEEGLPSAGGSLL</sequence>
<name>A0AA47NMH5_MERPO</name>
<dbReference type="Pfam" id="PF18749">
    <property type="entry name" value="SNAD3"/>
    <property type="match status" value="1"/>
</dbReference>
<dbReference type="AlphaFoldDB" id="A0AA47NMH5"/>
<dbReference type="InterPro" id="IPR040820">
    <property type="entry name" value="SNAD3"/>
</dbReference>
<gene>
    <name evidence="2" type="ORF">N1851_034382</name>
</gene>
<protein>
    <submittedName>
        <fullName evidence="2">Uncharacterized protein</fullName>
    </submittedName>
</protein>
<accession>A0AA47NMH5</accession>
<dbReference type="Proteomes" id="UP001174136">
    <property type="component" value="Unassembled WGS sequence"/>
</dbReference>
<feature type="region of interest" description="Disordered" evidence="1">
    <location>
        <begin position="139"/>
        <end position="164"/>
    </location>
</feature>
<reference evidence="2" key="1">
    <citation type="journal article" date="2023" name="Front. Mar. Sci.">
        <title>A new Merluccius polli reference genome to investigate the effects of global change in West African waters.</title>
        <authorList>
            <person name="Mateo J.L."/>
            <person name="Blanco-Fernandez C."/>
            <person name="Garcia-Vazquez E."/>
            <person name="Machado-Schiaffino G."/>
        </authorList>
    </citation>
    <scope>NUCLEOTIDE SEQUENCE</scope>
    <source>
        <strain evidence="2">C29</strain>
        <tissue evidence="2">Fin</tissue>
    </source>
</reference>
<organism evidence="2 3">
    <name type="scientific">Merluccius polli</name>
    <name type="common">Benguela hake</name>
    <name type="synonym">Merluccius cadenati</name>
    <dbReference type="NCBI Taxonomy" id="89951"/>
    <lineage>
        <taxon>Eukaryota</taxon>
        <taxon>Metazoa</taxon>
        <taxon>Chordata</taxon>
        <taxon>Craniata</taxon>
        <taxon>Vertebrata</taxon>
        <taxon>Euteleostomi</taxon>
        <taxon>Actinopterygii</taxon>
        <taxon>Neopterygii</taxon>
        <taxon>Teleostei</taxon>
        <taxon>Neoteleostei</taxon>
        <taxon>Acanthomorphata</taxon>
        <taxon>Zeiogadaria</taxon>
        <taxon>Gadariae</taxon>
        <taxon>Gadiformes</taxon>
        <taxon>Gadoidei</taxon>
        <taxon>Merlucciidae</taxon>
        <taxon>Merluccius</taxon>
    </lineage>
</organism>